<proteinExistence type="predicted"/>
<reference evidence="1 2" key="1">
    <citation type="journal article" date="2021" name="Elife">
        <title>Chloroplast acquisition without the gene transfer in kleptoplastic sea slugs, Plakobranchus ocellatus.</title>
        <authorList>
            <person name="Maeda T."/>
            <person name="Takahashi S."/>
            <person name="Yoshida T."/>
            <person name="Shimamura S."/>
            <person name="Takaki Y."/>
            <person name="Nagai Y."/>
            <person name="Toyoda A."/>
            <person name="Suzuki Y."/>
            <person name="Arimoto A."/>
            <person name="Ishii H."/>
            <person name="Satoh N."/>
            <person name="Nishiyama T."/>
            <person name="Hasebe M."/>
            <person name="Maruyama T."/>
            <person name="Minagawa J."/>
            <person name="Obokata J."/>
            <person name="Shigenobu S."/>
        </authorList>
    </citation>
    <scope>NUCLEOTIDE SEQUENCE [LARGE SCALE GENOMIC DNA]</scope>
</reference>
<evidence type="ECO:0000313" key="2">
    <source>
        <dbReference type="Proteomes" id="UP000735302"/>
    </source>
</evidence>
<dbReference type="AlphaFoldDB" id="A0AAV3YP48"/>
<organism evidence="1 2">
    <name type="scientific">Plakobranchus ocellatus</name>
    <dbReference type="NCBI Taxonomy" id="259542"/>
    <lineage>
        <taxon>Eukaryota</taxon>
        <taxon>Metazoa</taxon>
        <taxon>Spiralia</taxon>
        <taxon>Lophotrochozoa</taxon>
        <taxon>Mollusca</taxon>
        <taxon>Gastropoda</taxon>
        <taxon>Heterobranchia</taxon>
        <taxon>Euthyneura</taxon>
        <taxon>Panpulmonata</taxon>
        <taxon>Sacoglossa</taxon>
        <taxon>Placobranchoidea</taxon>
        <taxon>Plakobranchidae</taxon>
        <taxon>Plakobranchus</taxon>
    </lineage>
</organism>
<sequence>MAGQLTAQPVTEYTADVLICSLCITSNNKMISSCQVLRQTRAPWRGSNPRQKSPCRSQNWFGIQSAADVPTTGVSVDRDSYDKCISGADLLFQKTRSRR</sequence>
<dbReference type="EMBL" id="BLXT01001356">
    <property type="protein sequence ID" value="GFN85065.1"/>
    <property type="molecule type" value="Genomic_DNA"/>
</dbReference>
<name>A0AAV3YP48_9GAST</name>
<dbReference type="Proteomes" id="UP000735302">
    <property type="component" value="Unassembled WGS sequence"/>
</dbReference>
<accession>A0AAV3YP48</accession>
<keyword evidence="2" id="KW-1185">Reference proteome</keyword>
<comment type="caution">
    <text evidence="1">The sequence shown here is derived from an EMBL/GenBank/DDBJ whole genome shotgun (WGS) entry which is preliminary data.</text>
</comment>
<protein>
    <submittedName>
        <fullName evidence="1">Uncharacterized protein</fullName>
    </submittedName>
</protein>
<gene>
    <name evidence="1" type="ORF">PoB_001157100</name>
</gene>
<evidence type="ECO:0000313" key="1">
    <source>
        <dbReference type="EMBL" id="GFN85065.1"/>
    </source>
</evidence>